<dbReference type="AlphaFoldDB" id="A0AAJ7TGE7"/>
<dbReference type="SUPFAM" id="SSF57302">
    <property type="entry name" value="Snake toxin-like"/>
    <property type="match status" value="1"/>
</dbReference>
<evidence type="ECO:0000256" key="12">
    <source>
        <dbReference type="ARBA" id="ARBA00022777"/>
    </source>
</evidence>
<dbReference type="PANTHER" id="PTHR23255:SF63">
    <property type="entry name" value="BONE MORPHOGENETIC PROTEIN RECEPTOR TYPE-2"/>
    <property type="match status" value="1"/>
</dbReference>
<evidence type="ECO:0000256" key="13">
    <source>
        <dbReference type="ARBA" id="ARBA00022840"/>
    </source>
</evidence>
<feature type="compositionally biased region" description="Gly residues" evidence="19">
    <location>
        <begin position="877"/>
        <end position="895"/>
    </location>
</feature>
<dbReference type="Proteomes" id="UP001318040">
    <property type="component" value="Chromosome 2"/>
</dbReference>
<dbReference type="GO" id="GO:0005886">
    <property type="term" value="C:plasma membrane"/>
    <property type="evidence" value="ECO:0007669"/>
    <property type="project" value="TreeGrafter"/>
</dbReference>
<accession>A0AAJ7TGE7</accession>
<evidence type="ECO:0000256" key="14">
    <source>
        <dbReference type="ARBA" id="ARBA00022842"/>
    </source>
</evidence>
<evidence type="ECO:0000256" key="5">
    <source>
        <dbReference type="ARBA" id="ARBA00012401"/>
    </source>
</evidence>
<evidence type="ECO:0000256" key="7">
    <source>
        <dbReference type="ARBA" id="ARBA00022679"/>
    </source>
</evidence>
<evidence type="ECO:0000256" key="16">
    <source>
        <dbReference type="ARBA" id="ARBA00023136"/>
    </source>
</evidence>
<dbReference type="SUPFAM" id="SSF56112">
    <property type="entry name" value="Protein kinase-like (PK-like)"/>
    <property type="match status" value="1"/>
</dbReference>
<feature type="compositionally biased region" description="Low complexity" evidence="19">
    <location>
        <begin position="576"/>
        <end position="596"/>
    </location>
</feature>
<dbReference type="Pfam" id="PF07714">
    <property type="entry name" value="PK_Tyr_Ser-Thr"/>
    <property type="match status" value="1"/>
</dbReference>
<feature type="compositionally biased region" description="Basic and acidic residues" evidence="19">
    <location>
        <begin position="849"/>
        <end position="858"/>
    </location>
</feature>
<keyword evidence="6" id="KW-0723">Serine/threonine-protein kinase</keyword>
<name>A0AAJ7TGE7_PETMA</name>
<dbReference type="FunFam" id="1.10.510.10:FF:000180">
    <property type="entry name" value="Receptor protein serine/threonine kinase"/>
    <property type="match status" value="1"/>
</dbReference>
<feature type="transmembrane region" description="Helical" evidence="20">
    <location>
        <begin position="167"/>
        <end position="192"/>
    </location>
</feature>
<evidence type="ECO:0000256" key="19">
    <source>
        <dbReference type="SAM" id="MobiDB-lite"/>
    </source>
</evidence>
<keyword evidence="7" id="KW-0808">Transferase</keyword>
<keyword evidence="14" id="KW-0460">Magnesium</keyword>
<keyword evidence="15 20" id="KW-1133">Transmembrane helix</keyword>
<feature type="compositionally biased region" description="Low complexity" evidence="19">
    <location>
        <begin position="615"/>
        <end position="629"/>
    </location>
</feature>
<keyword evidence="12" id="KW-0418">Kinase</keyword>
<dbReference type="Gene3D" id="2.10.60.10">
    <property type="entry name" value="CD59"/>
    <property type="match status" value="1"/>
</dbReference>
<dbReference type="InterPro" id="IPR045860">
    <property type="entry name" value="Snake_toxin-like_sf"/>
</dbReference>
<gene>
    <name evidence="23" type="primary">LOC116946141</name>
</gene>
<dbReference type="Gene3D" id="1.10.510.10">
    <property type="entry name" value="Transferase(Phosphotransferase) domain 1"/>
    <property type="match status" value="1"/>
</dbReference>
<feature type="domain" description="Protein kinase" evidence="21">
    <location>
        <begin position="219"/>
        <end position="520"/>
    </location>
</feature>
<evidence type="ECO:0000256" key="17">
    <source>
        <dbReference type="ARBA" id="ARBA00023170"/>
    </source>
</evidence>
<organism evidence="22 23">
    <name type="scientific">Petromyzon marinus</name>
    <name type="common">Sea lamprey</name>
    <dbReference type="NCBI Taxonomy" id="7757"/>
    <lineage>
        <taxon>Eukaryota</taxon>
        <taxon>Metazoa</taxon>
        <taxon>Chordata</taxon>
        <taxon>Craniata</taxon>
        <taxon>Vertebrata</taxon>
        <taxon>Cyclostomata</taxon>
        <taxon>Hyperoartia</taxon>
        <taxon>Petromyzontiformes</taxon>
        <taxon>Petromyzontidae</taxon>
        <taxon>Petromyzon</taxon>
    </lineage>
</organism>
<evidence type="ECO:0000256" key="18">
    <source>
        <dbReference type="PROSITE-ProRule" id="PRU10141"/>
    </source>
</evidence>
<keyword evidence="16 20" id="KW-0472">Membrane</keyword>
<dbReference type="InterPro" id="IPR017441">
    <property type="entry name" value="Protein_kinase_ATP_BS"/>
</dbReference>
<keyword evidence="13 18" id="KW-0067">ATP-binding</keyword>
<keyword evidence="11 18" id="KW-0547">Nucleotide-binding</keyword>
<reference evidence="23" key="1">
    <citation type="submission" date="2025-08" db="UniProtKB">
        <authorList>
            <consortium name="RefSeq"/>
        </authorList>
    </citation>
    <scope>IDENTIFICATION</scope>
    <source>
        <tissue evidence="23">Sperm</tissue>
    </source>
</reference>
<dbReference type="Pfam" id="PF01064">
    <property type="entry name" value="Activin_recp"/>
    <property type="match status" value="1"/>
</dbReference>
<evidence type="ECO:0000313" key="22">
    <source>
        <dbReference type="Proteomes" id="UP001318040"/>
    </source>
</evidence>
<dbReference type="InterPro" id="IPR000719">
    <property type="entry name" value="Prot_kinase_dom"/>
</dbReference>
<dbReference type="PANTHER" id="PTHR23255">
    <property type="entry name" value="TRANSFORMING GROWTH FACTOR-BETA RECEPTOR TYPE I AND II"/>
    <property type="match status" value="1"/>
</dbReference>
<evidence type="ECO:0000256" key="6">
    <source>
        <dbReference type="ARBA" id="ARBA00022527"/>
    </source>
</evidence>
<feature type="compositionally biased region" description="Polar residues" evidence="19">
    <location>
        <begin position="838"/>
        <end position="848"/>
    </location>
</feature>
<dbReference type="KEGG" id="pmrn:116946141"/>
<comment type="cofactor">
    <cofactor evidence="1">
        <name>Mn(2+)</name>
        <dbReference type="ChEBI" id="CHEBI:29035"/>
    </cofactor>
</comment>
<dbReference type="GO" id="GO:0030509">
    <property type="term" value="P:BMP signaling pathway"/>
    <property type="evidence" value="ECO:0007669"/>
    <property type="project" value="TreeGrafter"/>
</dbReference>
<feature type="region of interest" description="Disordered" evidence="19">
    <location>
        <begin position="775"/>
        <end position="794"/>
    </location>
</feature>
<dbReference type="EC" id="2.7.11.30" evidence="5"/>
<comment type="cofactor">
    <cofactor evidence="2">
        <name>Mg(2+)</name>
        <dbReference type="ChEBI" id="CHEBI:18420"/>
    </cofactor>
</comment>
<evidence type="ECO:0000256" key="8">
    <source>
        <dbReference type="ARBA" id="ARBA00022692"/>
    </source>
</evidence>
<dbReference type="PROSITE" id="PS00107">
    <property type="entry name" value="PROTEIN_KINASE_ATP"/>
    <property type="match status" value="1"/>
</dbReference>
<sequence length="1015" mass="108205">MVTVVMLMMVVMMVMAGALIPWTVAAMAWVPVAGSKPSGEMFCAWSDDTASNGSAAGHSSPVRSHNDTIPCRENSHCYGLWEKEPSGNYRIIKQGCWLQPGEKLNCRQSECLVSVPPTNILNGRSRFCCCVGNMCNANFTETYITPPHPTNVLPLGPPMNGSYREQAVIIAFTSVCTAAVIIIILFLIFRLYTVKRKGSFHNINLIEAPSLPSLALDSLKLIEVIGRGRYASVWKGMLEEQPVAVKVLGAGSRHNFVTEKEMYRQPLMEHENIARFIAAEERSAADGRPEYIIILEYYPDGSLANYLSHISSDWLASCKLAHSVSRGLAYLHAELVRGDQHKPALAHRDLNSRNVLVRGDGSCVLSDLGFTMRLSGQRLVRPGEEEAAAISEVGTIRYMAPEVLEGAVNLCDCESALKQVDVYSLGLVYWEIFTRCTDLFPGESVPDFQLAFQEEAGSHPTVEEMQVLVSREKRRPRFPDTWKENSLAVRSLKETMEDCWDQDADARLTADCAEERIAELAMAWERSRPLSPTGNGNVHAAPCLPAHQAGHSERNTVQIRRFPRTGLSDADGASCSTDARADSSISTSTSVSGAATEKNLQNMGRGWHGAPPGSPETSLTTLSSATPTGDDTATGVPVRNVGGMLLLDEATAAEASRVAAASGPSPARLQMMAADLQAVKLDPTEADKNLKDSSDENLTETASSKCFDGAALKLGPLVQLAASAIGDKQRRMAPPDARLLRSQALQTPPRPPLPKQPNVAARVRPSTLPLQLTTTANGRGLRAKAGNGRDEKSNIRHEAAAATVAVNAARPVAETAVEDDRRPGESATREAAIGLSTARDSTSQSPSVQDEHAPLLRGERHHSRGRSGNSNNSNNNSGGGGDAGGVGGSGGSGTVGVGGGGGDGCGTAAEESARGLVAACESRSLAERRLRRPNSLDLGKALFGGVSREAALHPSGQLPIPAERIKRRVKTPYSLRRGRPATWAALSSNAASCVDASSLSGSFSLALSGSGEDAV</sequence>
<dbReference type="PROSITE" id="PS50011">
    <property type="entry name" value="PROTEIN_KINASE_DOM"/>
    <property type="match status" value="1"/>
</dbReference>
<evidence type="ECO:0000256" key="15">
    <source>
        <dbReference type="ARBA" id="ARBA00022989"/>
    </source>
</evidence>
<keyword evidence="17" id="KW-0675">Receptor</keyword>
<keyword evidence="9" id="KW-0479">Metal-binding</keyword>
<feature type="region of interest" description="Disordered" evidence="19">
    <location>
        <begin position="565"/>
        <end position="636"/>
    </location>
</feature>
<dbReference type="InterPro" id="IPR001245">
    <property type="entry name" value="Ser-Thr/Tyr_kinase_cat_dom"/>
</dbReference>
<protein>
    <recommendedName>
        <fullName evidence="5">receptor protein serine/threonine kinase</fullName>
        <ecNumber evidence="5">2.7.11.30</ecNumber>
    </recommendedName>
</protein>
<keyword evidence="8 20" id="KW-0812">Transmembrane</keyword>
<evidence type="ECO:0000313" key="23">
    <source>
        <dbReference type="RefSeq" id="XP_032816929.1"/>
    </source>
</evidence>
<evidence type="ECO:0000259" key="21">
    <source>
        <dbReference type="PROSITE" id="PS50011"/>
    </source>
</evidence>
<evidence type="ECO:0000256" key="20">
    <source>
        <dbReference type="SAM" id="Phobius"/>
    </source>
</evidence>
<dbReference type="GO" id="GO:0043235">
    <property type="term" value="C:receptor complex"/>
    <property type="evidence" value="ECO:0007669"/>
    <property type="project" value="TreeGrafter"/>
</dbReference>
<dbReference type="GO" id="GO:0005024">
    <property type="term" value="F:transforming growth factor beta receptor activity"/>
    <property type="evidence" value="ECO:0007669"/>
    <property type="project" value="TreeGrafter"/>
</dbReference>
<feature type="binding site" evidence="18">
    <location>
        <position position="246"/>
    </location>
    <ligand>
        <name>ATP</name>
        <dbReference type="ChEBI" id="CHEBI:30616"/>
    </ligand>
</feature>
<dbReference type="InterPro" id="IPR000472">
    <property type="entry name" value="Activin_recp"/>
</dbReference>
<proteinExistence type="inferred from homology"/>
<comment type="similarity">
    <text evidence="4">Belongs to the protein kinase superfamily. TKL Ser/Thr protein kinase family. TGFB receptor subfamily.</text>
</comment>
<dbReference type="GO" id="GO:0005524">
    <property type="term" value="F:ATP binding"/>
    <property type="evidence" value="ECO:0007669"/>
    <property type="project" value="UniProtKB-UniRule"/>
</dbReference>
<feature type="transmembrane region" description="Helical" evidence="20">
    <location>
        <begin position="6"/>
        <end position="32"/>
    </location>
</feature>
<feature type="region of interest" description="Disordered" evidence="19">
    <location>
        <begin position="743"/>
        <end position="768"/>
    </location>
</feature>
<comment type="subcellular location">
    <subcellularLocation>
        <location evidence="3">Membrane</location>
        <topology evidence="3">Single-pass type I membrane protein</topology>
    </subcellularLocation>
</comment>
<evidence type="ECO:0000256" key="2">
    <source>
        <dbReference type="ARBA" id="ARBA00001946"/>
    </source>
</evidence>
<evidence type="ECO:0000256" key="11">
    <source>
        <dbReference type="ARBA" id="ARBA00022741"/>
    </source>
</evidence>
<feature type="compositionally biased region" description="Low complexity" evidence="19">
    <location>
        <begin position="866"/>
        <end position="876"/>
    </location>
</feature>
<evidence type="ECO:0000256" key="3">
    <source>
        <dbReference type="ARBA" id="ARBA00004479"/>
    </source>
</evidence>
<evidence type="ECO:0000256" key="4">
    <source>
        <dbReference type="ARBA" id="ARBA00009605"/>
    </source>
</evidence>
<evidence type="ECO:0000256" key="10">
    <source>
        <dbReference type="ARBA" id="ARBA00022729"/>
    </source>
</evidence>
<keyword evidence="10" id="KW-0732">Signal</keyword>
<dbReference type="InterPro" id="IPR011009">
    <property type="entry name" value="Kinase-like_dom_sf"/>
</dbReference>
<dbReference type="InterPro" id="IPR000333">
    <property type="entry name" value="TGFB_receptor"/>
</dbReference>
<evidence type="ECO:0000256" key="9">
    <source>
        <dbReference type="ARBA" id="ARBA00022723"/>
    </source>
</evidence>
<dbReference type="Gene3D" id="3.30.200.20">
    <property type="entry name" value="Phosphorylase Kinase, domain 1"/>
    <property type="match status" value="1"/>
</dbReference>
<evidence type="ECO:0000256" key="1">
    <source>
        <dbReference type="ARBA" id="ARBA00001936"/>
    </source>
</evidence>
<dbReference type="RefSeq" id="XP_032816929.1">
    <property type="nucleotide sequence ID" value="XM_032961038.1"/>
</dbReference>
<dbReference type="CDD" id="cd14054">
    <property type="entry name" value="STKc_BMPR2_AMHR2"/>
    <property type="match status" value="1"/>
</dbReference>
<keyword evidence="22" id="KW-1185">Reference proteome</keyword>
<feature type="region of interest" description="Disordered" evidence="19">
    <location>
        <begin position="835"/>
        <end position="895"/>
    </location>
</feature>